<dbReference type="KEGG" id="vg:55815375"/>
<evidence type="ECO:0000313" key="3">
    <source>
        <dbReference type="Proteomes" id="UP000438167"/>
    </source>
</evidence>
<proteinExistence type="predicted"/>
<keyword evidence="2" id="KW-0269">Exonuclease</keyword>
<evidence type="ECO:0000313" key="2">
    <source>
        <dbReference type="EMBL" id="QGZ17146.1"/>
    </source>
</evidence>
<keyword evidence="2" id="KW-0540">Nuclease</keyword>
<dbReference type="GeneID" id="55815375"/>
<dbReference type="Pfam" id="PF09588">
    <property type="entry name" value="YqaJ"/>
    <property type="match status" value="1"/>
</dbReference>
<keyword evidence="3" id="KW-1185">Reference proteome</keyword>
<organism evidence="2 3">
    <name type="scientific">Arthrobacter phage DrYang</name>
    <dbReference type="NCBI Taxonomy" id="2686080"/>
    <lineage>
        <taxon>Viruses</taxon>
        <taxon>Duplodnaviria</taxon>
        <taxon>Heunggongvirae</taxon>
        <taxon>Uroviricota</taxon>
        <taxon>Caudoviricetes</taxon>
        <taxon>Klausavirus</taxon>
        <taxon>Klausavirus dryang</taxon>
    </lineage>
</organism>
<dbReference type="GO" id="GO:0004527">
    <property type="term" value="F:exonuclease activity"/>
    <property type="evidence" value="ECO:0007669"/>
    <property type="project" value="UniProtKB-KW"/>
</dbReference>
<dbReference type="InterPro" id="IPR011335">
    <property type="entry name" value="Restrct_endonuc-II-like"/>
</dbReference>
<dbReference type="InterPro" id="IPR019080">
    <property type="entry name" value="YqaJ_viral_recombinase"/>
</dbReference>
<feature type="domain" description="YqaJ viral recombinase" evidence="1">
    <location>
        <begin position="27"/>
        <end position="156"/>
    </location>
</feature>
<evidence type="ECO:0000259" key="1">
    <source>
        <dbReference type="Pfam" id="PF09588"/>
    </source>
</evidence>
<dbReference type="Gene3D" id="3.90.320.10">
    <property type="match status" value="1"/>
</dbReference>
<sequence length="318" mass="35337">MTAVAEGTAYVDHSIPGHKPGSPEWVKYLTASKIAAVMGHSTYDSYFSMWHRMAGNIDPEPAGDEALRGHYLEPSIANWFADQMPDYEVLTTGMWVAKDNPRFAATPDRFMVPKNPGMPLALAEVKSSNNDWEWGAEDTEEIPLGYYDQVTWQMRCIRTYYPEIEGVHVPVLTIGLNFAKYYVPWDADYAEVLERKATAFMDALDAGEAPSIDPLDGHLQTYNAIKKLHPDIEPGSVELTDAEARPFLEAHLKAKAADLELQAAKNVVAMRMGNLQTAKFRGKKMFTRISKQGGTPYMTTARGLPAADILTEMENTAA</sequence>
<gene>
    <name evidence="2" type="primary">47</name>
    <name evidence="2" type="ORF">SEA_DRYANG_47</name>
</gene>
<dbReference type="RefSeq" id="YP_009885969.1">
    <property type="nucleotide sequence ID" value="NC_049489.1"/>
</dbReference>
<protein>
    <submittedName>
        <fullName evidence="2">RecE-like exonuclease</fullName>
    </submittedName>
</protein>
<reference evidence="2 3" key="1">
    <citation type="submission" date="2019-11" db="EMBL/GenBank/DDBJ databases">
        <authorList>
            <person name="Donovan J."/>
            <person name="Schaffer R."/>
            <person name="Bae M.S."/>
            <person name="Gitobu P.N."/>
            <person name="Guan P."/>
            <person name="Olavarrieta M.P."/>
            <person name="Perez Cortez K."/>
            <person name="Tozier F.G."/>
            <person name="Vasilopoulos H."/>
            <person name="Zhang S."/>
            <person name="Kapinos A."/>
            <person name="Freise A.C."/>
            <person name="Moberg-Parker J."/>
            <person name="Garlena R.A."/>
            <person name="Russell D.A."/>
            <person name="Pope W.H."/>
            <person name="Jacobs-Sera D."/>
            <person name="Hatfull G.F."/>
        </authorList>
    </citation>
    <scope>NUCLEOTIDE SEQUENCE [LARGE SCALE GENOMIC DNA]</scope>
</reference>
<name>A0A6B9JD37_9CAUD</name>
<dbReference type="SUPFAM" id="SSF52980">
    <property type="entry name" value="Restriction endonuclease-like"/>
    <property type="match status" value="1"/>
</dbReference>
<keyword evidence="2" id="KW-0378">Hydrolase</keyword>
<dbReference type="EMBL" id="MN703411">
    <property type="protein sequence ID" value="QGZ17146.1"/>
    <property type="molecule type" value="Genomic_DNA"/>
</dbReference>
<dbReference type="Proteomes" id="UP000438167">
    <property type="component" value="Segment"/>
</dbReference>
<accession>A0A6B9JD37</accession>
<dbReference type="InterPro" id="IPR011604">
    <property type="entry name" value="PDDEXK-like_dom_sf"/>
</dbReference>